<reference evidence="2" key="2">
    <citation type="submission" date="2017-05" db="EMBL/GenBank/DDBJ databases">
        <authorList>
            <person name="Song R."/>
            <person name="Chenine A.L."/>
            <person name="Ruprecht R.M."/>
        </authorList>
    </citation>
    <scope>NUCLEOTIDE SEQUENCE [LARGE SCALE GENOMIC DNA]</scope>
    <source>
        <strain evidence="2">PSBB022</strain>
    </source>
</reference>
<dbReference type="EMBL" id="NHNI01000001">
    <property type="protein sequence ID" value="OZY85474.1"/>
    <property type="molecule type" value="Genomic_DNA"/>
</dbReference>
<proteinExistence type="predicted"/>
<dbReference type="EMBL" id="NHNI01000002">
    <property type="protein sequence ID" value="OZY85135.1"/>
    <property type="molecule type" value="Genomic_DNA"/>
</dbReference>
<dbReference type="Proteomes" id="UP000216101">
    <property type="component" value="Unassembled WGS sequence"/>
</dbReference>
<organism evidence="2 3">
    <name type="scientific">Cellvibrio mixtus</name>
    <dbReference type="NCBI Taxonomy" id="39650"/>
    <lineage>
        <taxon>Bacteria</taxon>
        <taxon>Pseudomonadati</taxon>
        <taxon>Pseudomonadota</taxon>
        <taxon>Gammaproteobacteria</taxon>
        <taxon>Cellvibrionales</taxon>
        <taxon>Cellvibrionaceae</taxon>
        <taxon>Cellvibrio</taxon>
    </lineage>
</organism>
<accession>A0A266Q6G1</accession>
<gene>
    <name evidence="2" type="ORF">CBP51_00015</name>
    <name evidence="1" type="ORF">CBP51_18560</name>
</gene>
<evidence type="ECO:0000313" key="1">
    <source>
        <dbReference type="EMBL" id="OZY85135.1"/>
    </source>
</evidence>
<protein>
    <submittedName>
        <fullName evidence="2">Uncharacterized protein</fullName>
    </submittedName>
</protein>
<sequence length="60" mass="6543">MYGGNVDITSRKNLEKNHGIQSALLTTSVSTLLKMILWNLTNAVIQAVAIFNCLNHKEGG</sequence>
<evidence type="ECO:0000313" key="3">
    <source>
        <dbReference type="Proteomes" id="UP000216101"/>
    </source>
</evidence>
<dbReference type="AlphaFoldDB" id="A0A266Q6G1"/>
<evidence type="ECO:0000313" key="2">
    <source>
        <dbReference type="EMBL" id="OZY85474.1"/>
    </source>
</evidence>
<reference evidence="3" key="1">
    <citation type="submission" date="2017-05" db="EMBL/GenBank/DDBJ databases">
        <authorList>
            <person name="Barney B.M."/>
        </authorList>
    </citation>
    <scope>NUCLEOTIDE SEQUENCE [LARGE SCALE GENOMIC DNA]</scope>
    <source>
        <strain evidence="3">PSBB022</strain>
    </source>
</reference>
<comment type="caution">
    <text evidence="2">The sequence shown here is derived from an EMBL/GenBank/DDBJ whole genome shotgun (WGS) entry which is preliminary data.</text>
</comment>
<keyword evidence="3" id="KW-1185">Reference proteome</keyword>
<name>A0A266Q6G1_9GAMM</name>